<proteinExistence type="inferred from homology"/>
<accession>A0AAW1QPB2</accession>
<keyword evidence="8" id="KW-0604">Photosystem II</keyword>
<dbReference type="InterPro" id="IPR008797">
    <property type="entry name" value="PSII_PsbQ"/>
</dbReference>
<evidence type="ECO:0000256" key="6">
    <source>
        <dbReference type="ARBA" id="ARBA00023078"/>
    </source>
</evidence>
<protein>
    <submittedName>
        <fullName evidence="10">Uncharacterized protein</fullName>
    </submittedName>
</protein>
<evidence type="ECO:0000313" key="10">
    <source>
        <dbReference type="EMBL" id="KAK9822936.1"/>
    </source>
</evidence>
<keyword evidence="5" id="KW-0809">Transit peptide</keyword>
<evidence type="ECO:0000256" key="5">
    <source>
        <dbReference type="ARBA" id="ARBA00022946"/>
    </source>
</evidence>
<keyword evidence="2" id="KW-0150">Chloroplast</keyword>
<dbReference type="InterPro" id="IPR054099">
    <property type="entry name" value="PSII_PsbQ_pln"/>
</dbReference>
<name>A0AAW1QPB2_9CHLO</name>
<evidence type="ECO:0000313" key="11">
    <source>
        <dbReference type="Proteomes" id="UP001438707"/>
    </source>
</evidence>
<sequence length="210" mass="23332">MSSAMLSTQLTAVRGTPVQAISRPAPCRCSTVVRASAEQPAQRRAVLGGLMAGVVGLSALSANAIDVTDDRKVRDLGFDIIYEARDLDLPQDERDGLKQFRGSLDDTKKRVKISEGRIDSVLEPYIKKAYWTAAREELRLQLGTLRFDLNTLGATKPNKTDKKKAILLKQDFIKKAEELDFALRQKIPEKCNEDLKLTKESLDKAIAFVL</sequence>
<dbReference type="GO" id="GO:0009767">
    <property type="term" value="P:photosynthetic electron transport chain"/>
    <property type="evidence" value="ECO:0007669"/>
    <property type="project" value="TreeGrafter"/>
</dbReference>
<dbReference type="PANTHER" id="PTHR33399">
    <property type="entry name" value="OXYGEN-EVOLVING ENHANCER PROTEIN 3-1, CHLOROPLASTIC"/>
    <property type="match status" value="1"/>
</dbReference>
<dbReference type="SUPFAM" id="SSF101112">
    <property type="entry name" value="Oxygen-evolving enhancer protein 3"/>
    <property type="match status" value="1"/>
</dbReference>
<keyword evidence="11" id="KW-1185">Reference proteome</keyword>
<dbReference type="GO" id="GO:0005509">
    <property type="term" value="F:calcium ion binding"/>
    <property type="evidence" value="ECO:0007669"/>
    <property type="project" value="InterPro"/>
</dbReference>
<dbReference type="EMBL" id="JALJOS010000029">
    <property type="protein sequence ID" value="KAK9822936.1"/>
    <property type="molecule type" value="Genomic_DNA"/>
</dbReference>
<dbReference type="PANTHER" id="PTHR33399:SF3">
    <property type="entry name" value="OXYGEN-EVOLVING ENHANCER PROTEIN 3-1, CHLOROPLASTIC"/>
    <property type="match status" value="1"/>
</dbReference>
<keyword evidence="4" id="KW-0934">Plastid</keyword>
<organism evidence="10 11">
    <name type="scientific">Apatococcus lobatus</name>
    <dbReference type="NCBI Taxonomy" id="904363"/>
    <lineage>
        <taxon>Eukaryota</taxon>
        <taxon>Viridiplantae</taxon>
        <taxon>Chlorophyta</taxon>
        <taxon>core chlorophytes</taxon>
        <taxon>Trebouxiophyceae</taxon>
        <taxon>Chlorellales</taxon>
        <taxon>Chlorellaceae</taxon>
        <taxon>Apatococcus</taxon>
    </lineage>
</organism>
<keyword evidence="3" id="KW-0602">Photosynthesis</keyword>
<gene>
    <name evidence="10" type="ORF">WJX74_006167</name>
</gene>
<comment type="similarity">
    <text evidence="9">Belongs to the PsbQ family.</text>
</comment>
<evidence type="ECO:0000256" key="8">
    <source>
        <dbReference type="ARBA" id="ARBA00023276"/>
    </source>
</evidence>
<comment type="subcellular location">
    <subcellularLocation>
        <location evidence="1">Plastid</location>
        <location evidence="1">Chloroplast thylakoid membrane</location>
    </subcellularLocation>
</comment>
<dbReference type="Gene3D" id="1.20.120.290">
    <property type="entry name" value="Oxygen-evolving enhancer protein 3 (PsbQ), four-helix up-down bundle"/>
    <property type="match status" value="1"/>
</dbReference>
<dbReference type="AlphaFoldDB" id="A0AAW1QPB2"/>
<keyword evidence="6" id="KW-0793">Thylakoid</keyword>
<keyword evidence="7" id="KW-0472">Membrane</keyword>
<evidence type="ECO:0000256" key="7">
    <source>
        <dbReference type="ARBA" id="ARBA00023136"/>
    </source>
</evidence>
<dbReference type="GO" id="GO:0009654">
    <property type="term" value="C:photosystem II oxygen evolving complex"/>
    <property type="evidence" value="ECO:0007669"/>
    <property type="project" value="InterPro"/>
</dbReference>
<comment type="caution">
    <text evidence="10">The sequence shown here is derived from an EMBL/GenBank/DDBJ whole genome shotgun (WGS) entry which is preliminary data.</text>
</comment>
<dbReference type="InterPro" id="IPR023222">
    <property type="entry name" value="PsbQ-like_dom_sf"/>
</dbReference>
<evidence type="ECO:0000256" key="4">
    <source>
        <dbReference type="ARBA" id="ARBA00022640"/>
    </source>
</evidence>
<dbReference type="GO" id="GO:0019898">
    <property type="term" value="C:extrinsic component of membrane"/>
    <property type="evidence" value="ECO:0007669"/>
    <property type="project" value="InterPro"/>
</dbReference>
<evidence type="ECO:0000256" key="1">
    <source>
        <dbReference type="ARBA" id="ARBA00004334"/>
    </source>
</evidence>
<dbReference type="GO" id="GO:0009535">
    <property type="term" value="C:chloroplast thylakoid membrane"/>
    <property type="evidence" value="ECO:0007669"/>
    <property type="project" value="UniProtKB-SubCell"/>
</dbReference>
<dbReference type="Pfam" id="PF05757">
    <property type="entry name" value="PsbQ"/>
    <property type="match status" value="1"/>
</dbReference>
<evidence type="ECO:0000256" key="3">
    <source>
        <dbReference type="ARBA" id="ARBA00022531"/>
    </source>
</evidence>
<evidence type="ECO:0000256" key="2">
    <source>
        <dbReference type="ARBA" id="ARBA00022528"/>
    </source>
</evidence>
<evidence type="ECO:0000256" key="9">
    <source>
        <dbReference type="ARBA" id="ARBA00035649"/>
    </source>
</evidence>
<dbReference type="Proteomes" id="UP001438707">
    <property type="component" value="Unassembled WGS sequence"/>
</dbReference>
<reference evidence="10 11" key="1">
    <citation type="journal article" date="2024" name="Nat. Commun.">
        <title>Phylogenomics reveals the evolutionary origins of lichenization in chlorophyte algae.</title>
        <authorList>
            <person name="Puginier C."/>
            <person name="Libourel C."/>
            <person name="Otte J."/>
            <person name="Skaloud P."/>
            <person name="Haon M."/>
            <person name="Grisel S."/>
            <person name="Petersen M."/>
            <person name="Berrin J.G."/>
            <person name="Delaux P.M."/>
            <person name="Dal Grande F."/>
            <person name="Keller J."/>
        </authorList>
    </citation>
    <scope>NUCLEOTIDE SEQUENCE [LARGE SCALE GENOMIC DNA]</scope>
    <source>
        <strain evidence="10 11">SAG 2145</strain>
    </source>
</reference>